<comment type="caution">
    <text evidence="8">The sequence shown here is derived from an EMBL/GenBank/DDBJ whole genome shotgun (WGS) entry which is preliminary data.</text>
</comment>
<dbReference type="InterPro" id="IPR033803">
    <property type="entry name" value="CBD-like_Golvesin-Xly"/>
</dbReference>
<dbReference type="Pfam" id="PF25275">
    <property type="entry name" value="Golvesin_C"/>
    <property type="match status" value="1"/>
</dbReference>
<evidence type="ECO:0000259" key="7">
    <source>
        <dbReference type="Pfam" id="PF25275"/>
    </source>
</evidence>
<feature type="chain" id="PRO_5045477889" evidence="6">
    <location>
        <begin position="21"/>
        <end position="671"/>
    </location>
</feature>
<name>A0ABP8MNQ1_9BACT</name>
<dbReference type="SUPFAM" id="SSF51905">
    <property type="entry name" value="FAD/NAD(P)-binding domain"/>
    <property type="match status" value="1"/>
</dbReference>
<evidence type="ECO:0000256" key="6">
    <source>
        <dbReference type="SAM" id="SignalP"/>
    </source>
</evidence>
<keyword evidence="5" id="KW-0411">Iron-sulfur</keyword>
<keyword evidence="6" id="KW-0732">Signal</keyword>
<keyword evidence="1" id="KW-0004">4Fe-4S</keyword>
<evidence type="ECO:0000256" key="3">
    <source>
        <dbReference type="ARBA" id="ARBA00023002"/>
    </source>
</evidence>
<evidence type="ECO:0000313" key="9">
    <source>
        <dbReference type="Proteomes" id="UP001501175"/>
    </source>
</evidence>
<sequence>MKSLIYFTATLLLLTSPLIAQPVVRTVDVCVYGGSSGGVMAAYAAKKMGKTVLLIEPGRHLGGLTTGGLGYTDIGNKYAISGLALDYYRRLGKHYGNFEQWIFEPSVAEKLFKEYIKRADVPVVFNHRIVSVKKVNGAIEEITLETPLSSVVHPVRAVRAKMFIDASYEGDLLARAGVSYTVGREANSQYKETWNGVQLLDKHQFPDGIDPYKVPGKPESGLLWGISPEKVAATGAGDKKVQAYNFRICLSSDPTNMLPITQPEGYDPSRYELLLRYLEKKPAKDLWGFLKFDLMPNKKTDINNNGPFSTDMIGMNYDYPEASYDRRAQIQREHELYTKGLLYFIGHDPRMPEHLRKEMLRWGYPKDEYTDNGHWSPQMYVREARRMIGEYVMTQANCEGKDIVNDAVGMAAYTMDSHNCQRIVIEKNGVKMVKNEGNVEVGGFPPYPISYRSLVPRQDECKNLLVPVCLSASHIAYGSIRMEPVFMVLGQSAAVAASLAIDQKQPVQRVNIAALQKILRDNPLLDGSTPDVVVDNDDAGRVTLTGDWKKDSRGGYGRSLVIDDTKGQTTKTVRFTPSLPKAGQYDVYTYLPRRPDASSQTTLLIGNGKTAQPVVLKRDAVQVVGQTSGTWVKVGRFALPAGQQSYVEITNQQADGAVVADAVQWIAVNEK</sequence>
<keyword evidence="3" id="KW-0560">Oxidoreductase</keyword>
<evidence type="ECO:0000256" key="2">
    <source>
        <dbReference type="ARBA" id="ARBA00022723"/>
    </source>
</evidence>
<organism evidence="8 9">
    <name type="scientific">Nibrella saemangeumensis</name>
    <dbReference type="NCBI Taxonomy" id="1084526"/>
    <lineage>
        <taxon>Bacteria</taxon>
        <taxon>Pseudomonadati</taxon>
        <taxon>Bacteroidota</taxon>
        <taxon>Cytophagia</taxon>
        <taxon>Cytophagales</taxon>
        <taxon>Spirosomataceae</taxon>
        <taxon>Nibrella</taxon>
    </lineage>
</organism>
<dbReference type="EMBL" id="BAABHD010000022">
    <property type="protein sequence ID" value="GAA4452563.1"/>
    <property type="molecule type" value="Genomic_DNA"/>
</dbReference>
<feature type="domain" description="Golvesin/Xly CBD-like" evidence="7">
    <location>
        <begin position="532"/>
        <end position="664"/>
    </location>
</feature>
<evidence type="ECO:0000256" key="4">
    <source>
        <dbReference type="ARBA" id="ARBA00023004"/>
    </source>
</evidence>
<evidence type="ECO:0000313" key="8">
    <source>
        <dbReference type="EMBL" id="GAA4452563.1"/>
    </source>
</evidence>
<dbReference type="PANTHER" id="PTHR43498">
    <property type="entry name" value="FERREDOXIN:COB-COM HETERODISULFIDE REDUCTASE SUBUNIT A"/>
    <property type="match status" value="1"/>
</dbReference>
<reference evidence="9" key="1">
    <citation type="journal article" date="2019" name="Int. J. Syst. Evol. Microbiol.">
        <title>The Global Catalogue of Microorganisms (GCM) 10K type strain sequencing project: providing services to taxonomists for standard genome sequencing and annotation.</title>
        <authorList>
            <consortium name="The Broad Institute Genomics Platform"/>
            <consortium name="The Broad Institute Genome Sequencing Center for Infectious Disease"/>
            <person name="Wu L."/>
            <person name="Ma J."/>
        </authorList>
    </citation>
    <scope>NUCLEOTIDE SEQUENCE [LARGE SCALE GENOMIC DNA]</scope>
    <source>
        <strain evidence="9">JCM 17927</strain>
    </source>
</reference>
<dbReference type="Gene3D" id="3.50.50.60">
    <property type="entry name" value="FAD/NAD(P)-binding domain"/>
    <property type="match status" value="1"/>
</dbReference>
<dbReference type="RefSeq" id="WP_345242366.1">
    <property type="nucleotide sequence ID" value="NZ_BAABHD010000022.1"/>
</dbReference>
<feature type="signal peptide" evidence="6">
    <location>
        <begin position="1"/>
        <end position="20"/>
    </location>
</feature>
<keyword evidence="2" id="KW-0479">Metal-binding</keyword>
<protein>
    <submittedName>
        <fullName evidence="8">FAD-dependent oxidoreductase</fullName>
    </submittedName>
</protein>
<keyword evidence="9" id="KW-1185">Reference proteome</keyword>
<proteinExistence type="predicted"/>
<dbReference type="PANTHER" id="PTHR43498:SF1">
    <property type="entry name" value="COB--COM HETERODISULFIDE REDUCTASE IRON-SULFUR SUBUNIT A"/>
    <property type="match status" value="1"/>
</dbReference>
<dbReference type="InterPro" id="IPR036188">
    <property type="entry name" value="FAD/NAD-bd_sf"/>
</dbReference>
<keyword evidence="4" id="KW-0408">Iron</keyword>
<accession>A0ABP8MNQ1</accession>
<evidence type="ECO:0000256" key="5">
    <source>
        <dbReference type="ARBA" id="ARBA00023014"/>
    </source>
</evidence>
<gene>
    <name evidence="8" type="ORF">GCM10023189_16120</name>
</gene>
<dbReference type="Pfam" id="PF12831">
    <property type="entry name" value="FAD_oxidored"/>
    <property type="match status" value="1"/>
</dbReference>
<dbReference type="Proteomes" id="UP001501175">
    <property type="component" value="Unassembled WGS sequence"/>
</dbReference>
<dbReference type="InterPro" id="IPR039650">
    <property type="entry name" value="HdrA-like"/>
</dbReference>
<evidence type="ECO:0000256" key="1">
    <source>
        <dbReference type="ARBA" id="ARBA00022485"/>
    </source>
</evidence>